<sequence>MARLLPLALAFAVLVYALIDCVRTPQDEMPAGLPKPLWLVLIVLLPLVGPVVWLVARRVSAGNRRGPGRPGPARGASGRRPPSRGPVAPDDDPEFLARLERERRRAERQRRDDERRGRDSGQGSTDPGQTG</sequence>
<reference evidence="10" key="1">
    <citation type="journal article" date="2019" name="Int. J. Syst. Evol. Microbiol.">
        <title>The Global Catalogue of Microorganisms (GCM) 10K type strain sequencing project: providing services to taxonomists for standard genome sequencing and annotation.</title>
        <authorList>
            <consortium name="The Broad Institute Genomics Platform"/>
            <consortium name="The Broad Institute Genome Sequencing Center for Infectious Disease"/>
            <person name="Wu L."/>
            <person name="Ma J."/>
        </authorList>
    </citation>
    <scope>NUCLEOTIDE SEQUENCE [LARGE SCALE GENOMIC DNA]</scope>
    <source>
        <strain evidence="10">JCM 17130</strain>
    </source>
</reference>
<keyword evidence="4 7" id="KW-1133">Transmembrane helix</keyword>
<feature type="region of interest" description="Disordered" evidence="6">
    <location>
        <begin position="61"/>
        <end position="131"/>
    </location>
</feature>
<dbReference type="InterPro" id="IPR027379">
    <property type="entry name" value="CLS_N"/>
</dbReference>
<dbReference type="RefSeq" id="WP_388001900.1">
    <property type="nucleotide sequence ID" value="NZ_JBHUEE010000001.1"/>
</dbReference>
<evidence type="ECO:0000256" key="2">
    <source>
        <dbReference type="ARBA" id="ARBA00022475"/>
    </source>
</evidence>
<protein>
    <submittedName>
        <fullName evidence="9">PLDc N-terminal domain-containing protein</fullName>
    </submittedName>
</protein>
<keyword evidence="10" id="KW-1185">Reference proteome</keyword>
<proteinExistence type="predicted"/>
<name>A0ABW4L083_9MICO</name>
<comment type="subcellular location">
    <subcellularLocation>
        <location evidence="1">Cell membrane</location>
        <topology evidence="1">Multi-pass membrane protein</topology>
    </subcellularLocation>
</comment>
<feature type="transmembrane region" description="Helical" evidence="7">
    <location>
        <begin position="37"/>
        <end position="56"/>
    </location>
</feature>
<keyword evidence="3 7" id="KW-0812">Transmembrane</keyword>
<evidence type="ECO:0000256" key="4">
    <source>
        <dbReference type="ARBA" id="ARBA00022989"/>
    </source>
</evidence>
<accession>A0ABW4L083</accession>
<feature type="compositionally biased region" description="Basic and acidic residues" evidence="6">
    <location>
        <begin position="95"/>
        <end position="119"/>
    </location>
</feature>
<organism evidence="9 10">
    <name type="scientific">Georgenia deserti</name>
    <dbReference type="NCBI Taxonomy" id="2093781"/>
    <lineage>
        <taxon>Bacteria</taxon>
        <taxon>Bacillati</taxon>
        <taxon>Actinomycetota</taxon>
        <taxon>Actinomycetes</taxon>
        <taxon>Micrococcales</taxon>
        <taxon>Bogoriellaceae</taxon>
        <taxon>Georgenia</taxon>
    </lineage>
</organism>
<evidence type="ECO:0000259" key="8">
    <source>
        <dbReference type="Pfam" id="PF13396"/>
    </source>
</evidence>
<evidence type="ECO:0000256" key="6">
    <source>
        <dbReference type="SAM" id="MobiDB-lite"/>
    </source>
</evidence>
<dbReference type="Pfam" id="PF13396">
    <property type="entry name" value="PLDc_N"/>
    <property type="match status" value="1"/>
</dbReference>
<evidence type="ECO:0000256" key="5">
    <source>
        <dbReference type="ARBA" id="ARBA00023136"/>
    </source>
</evidence>
<gene>
    <name evidence="9" type="ORF">ACFSE6_01330</name>
</gene>
<evidence type="ECO:0000256" key="7">
    <source>
        <dbReference type="SAM" id="Phobius"/>
    </source>
</evidence>
<keyword evidence="5 7" id="KW-0472">Membrane</keyword>
<keyword evidence="2" id="KW-1003">Cell membrane</keyword>
<comment type="caution">
    <text evidence="9">The sequence shown here is derived from an EMBL/GenBank/DDBJ whole genome shotgun (WGS) entry which is preliminary data.</text>
</comment>
<dbReference type="Proteomes" id="UP001597277">
    <property type="component" value="Unassembled WGS sequence"/>
</dbReference>
<dbReference type="EMBL" id="JBHUEE010000001">
    <property type="protein sequence ID" value="MFD1716462.1"/>
    <property type="molecule type" value="Genomic_DNA"/>
</dbReference>
<feature type="compositionally biased region" description="Low complexity" evidence="6">
    <location>
        <begin position="71"/>
        <end position="88"/>
    </location>
</feature>
<feature type="domain" description="Cardiolipin synthase N-terminal" evidence="8">
    <location>
        <begin position="13"/>
        <end position="58"/>
    </location>
</feature>
<evidence type="ECO:0000313" key="10">
    <source>
        <dbReference type="Proteomes" id="UP001597277"/>
    </source>
</evidence>
<evidence type="ECO:0000313" key="9">
    <source>
        <dbReference type="EMBL" id="MFD1716462.1"/>
    </source>
</evidence>
<evidence type="ECO:0000256" key="1">
    <source>
        <dbReference type="ARBA" id="ARBA00004651"/>
    </source>
</evidence>
<evidence type="ECO:0000256" key="3">
    <source>
        <dbReference type="ARBA" id="ARBA00022692"/>
    </source>
</evidence>